<dbReference type="Proteomes" id="UP000646426">
    <property type="component" value="Unassembled WGS sequence"/>
</dbReference>
<accession>A0A918SZ43</accession>
<comment type="caution">
    <text evidence="1">The sequence shown here is derived from an EMBL/GenBank/DDBJ whole genome shotgun (WGS) entry which is preliminary data.</text>
</comment>
<evidence type="ECO:0000313" key="2">
    <source>
        <dbReference type="Proteomes" id="UP000646426"/>
    </source>
</evidence>
<organism evidence="1 2">
    <name type="scientific">Cognatilysobacter bugurensis</name>
    <dbReference type="NCBI Taxonomy" id="543356"/>
    <lineage>
        <taxon>Bacteria</taxon>
        <taxon>Pseudomonadati</taxon>
        <taxon>Pseudomonadota</taxon>
        <taxon>Gammaproteobacteria</taxon>
        <taxon>Lysobacterales</taxon>
        <taxon>Lysobacteraceae</taxon>
        <taxon>Cognatilysobacter</taxon>
    </lineage>
</organism>
<dbReference type="AlphaFoldDB" id="A0A918SZ43"/>
<reference evidence="1" key="1">
    <citation type="journal article" date="2014" name="Int. J. Syst. Evol. Microbiol.">
        <title>Complete genome sequence of Corynebacterium casei LMG S-19264T (=DSM 44701T), isolated from a smear-ripened cheese.</title>
        <authorList>
            <consortium name="US DOE Joint Genome Institute (JGI-PGF)"/>
            <person name="Walter F."/>
            <person name="Albersmeier A."/>
            <person name="Kalinowski J."/>
            <person name="Ruckert C."/>
        </authorList>
    </citation>
    <scope>NUCLEOTIDE SEQUENCE</scope>
    <source>
        <strain evidence="1">KCTC 23077</strain>
    </source>
</reference>
<protein>
    <submittedName>
        <fullName evidence="1">Uncharacterized protein</fullName>
    </submittedName>
</protein>
<dbReference type="EMBL" id="BMYD01000002">
    <property type="protein sequence ID" value="GHA78407.1"/>
    <property type="molecule type" value="Genomic_DNA"/>
</dbReference>
<sequence length="59" mass="6012">MRARALDQAGTPRESGPVVSTTHLKASAMNLKKLLVGATLFATAFAAYAATTGCPLGCC</sequence>
<name>A0A918SZ43_9GAMM</name>
<reference evidence="1" key="2">
    <citation type="submission" date="2020-09" db="EMBL/GenBank/DDBJ databases">
        <authorList>
            <person name="Sun Q."/>
            <person name="Kim S."/>
        </authorList>
    </citation>
    <scope>NUCLEOTIDE SEQUENCE</scope>
    <source>
        <strain evidence="1">KCTC 23077</strain>
    </source>
</reference>
<gene>
    <name evidence="1" type="ORF">GCM10007067_14490</name>
</gene>
<keyword evidence="2" id="KW-1185">Reference proteome</keyword>
<proteinExistence type="predicted"/>
<evidence type="ECO:0000313" key="1">
    <source>
        <dbReference type="EMBL" id="GHA78407.1"/>
    </source>
</evidence>